<name>A0AAV8W2R6_9CUCU</name>
<dbReference type="PANTHER" id="PTHR21181">
    <property type="match status" value="1"/>
</dbReference>
<keyword evidence="4" id="KW-0496">Mitochondrion</keyword>
<organism evidence="7 8">
    <name type="scientific">Exocentrus adspersus</name>
    <dbReference type="NCBI Taxonomy" id="1586481"/>
    <lineage>
        <taxon>Eukaryota</taxon>
        <taxon>Metazoa</taxon>
        <taxon>Ecdysozoa</taxon>
        <taxon>Arthropoda</taxon>
        <taxon>Hexapoda</taxon>
        <taxon>Insecta</taxon>
        <taxon>Pterygota</taxon>
        <taxon>Neoptera</taxon>
        <taxon>Endopterygota</taxon>
        <taxon>Coleoptera</taxon>
        <taxon>Polyphaga</taxon>
        <taxon>Cucujiformia</taxon>
        <taxon>Chrysomeloidea</taxon>
        <taxon>Cerambycidae</taxon>
        <taxon>Lamiinae</taxon>
        <taxon>Acanthocinini</taxon>
        <taxon>Exocentrus</taxon>
    </lineage>
</organism>
<evidence type="ECO:0000256" key="5">
    <source>
        <dbReference type="ARBA" id="ARBA00023136"/>
    </source>
</evidence>
<dbReference type="SUPFAM" id="SSF48576">
    <property type="entry name" value="Terpenoid synthases"/>
    <property type="match status" value="1"/>
</dbReference>
<comment type="caution">
    <text evidence="7">The sequence shown here is derived from an EMBL/GenBank/DDBJ whole genome shotgun (WGS) entry which is preliminary data.</text>
</comment>
<evidence type="ECO:0000256" key="4">
    <source>
        <dbReference type="ARBA" id="ARBA00023128"/>
    </source>
</evidence>
<gene>
    <name evidence="7" type="ORF">NQ315_004904</name>
</gene>
<evidence type="ECO:0000256" key="1">
    <source>
        <dbReference type="ARBA" id="ARBA00004273"/>
    </source>
</evidence>
<dbReference type="Gene3D" id="1.10.600.10">
    <property type="entry name" value="Farnesyl Diphosphate Synthase"/>
    <property type="match status" value="1"/>
</dbReference>
<keyword evidence="3" id="KW-0809">Transit peptide</keyword>
<dbReference type="GO" id="GO:0005743">
    <property type="term" value="C:mitochondrial inner membrane"/>
    <property type="evidence" value="ECO:0007669"/>
    <property type="project" value="UniProtKB-SubCell"/>
</dbReference>
<keyword evidence="5" id="KW-0472">Membrane</keyword>
<evidence type="ECO:0008006" key="9">
    <source>
        <dbReference type="Google" id="ProtNLM"/>
    </source>
</evidence>
<evidence type="ECO:0000256" key="2">
    <source>
        <dbReference type="ARBA" id="ARBA00022792"/>
    </source>
</evidence>
<dbReference type="InterPro" id="IPR002060">
    <property type="entry name" value="Squ/phyt_synthse"/>
</dbReference>
<dbReference type="InterPro" id="IPR008949">
    <property type="entry name" value="Isoprenoid_synthase_dom_sf"/>
</dbReference>
<protein>
    <recommendedName>
        <fullName evidence="9">NADH dehydrogenase (Ubiquinone) complex I, assembly factor 6</fullName>
    </recommendedName>
</protein>
<proteinExistence type="inferred from homology"/>
<evidence type="ECO:0000256" key="6">
    <source>
        <dbReference type="ARBA" id="ARBA00038273"/>
    </source>
</evidence>
<reference evidence="7 8" key="1">
    <citation type="journal article" date="2023" name="Insect Mol. Biol.">
        <title>Genome sequencing provides insights into the evolution of gene families encoding plant cell wall-degrading enzymes in longhorned beetles.</title>
        <authorList>
            <person name="Shin N.R."/>
            <person name="Okamura Y."/>
            <person name="Kirsch R."/>
            <person name="Pauchet Y."/>
        </authorList>
    </citation>
    <scope>NUCLEOTIDE SEQUENCE [LARGE SCALE GENOMIC DNA]</scope>
    <source>
        <strain evidence="7">EAD_L_NR</strain>
    </source>
</reference>
<comment type="similarity">
    <text evidence="6">Belongs to the NDUFAF6 family.</text>
</comment>
<dbReference type="AlphaFoldDB" id="A0AAV8W2R6"/>
<dbReference type="PANTHER" id="PTHR21181:SF13">
    <property type="entry name" value="NADH DEHYDROGENASE (UBIQUINONE) COMPLEX I, ASSEMBLY FACTOR 6"/>
    <property type="match status" value="1"/>
</dbReference>
<dbReference type="Proteomes" id="UP001159042">
    <property type="component" value="Unassembled WGS sequence"/>
</dbReference>
<dbReference type="EMBL" id="JANEYG010000013">
    <property type="protein sequence ID" value="KAJ8920764.1"/>
    <property type="molecule type" value="Genomic_DNA"/>
</dbReference>
<sequence length="306" mass="35428">MNNFGWRCFLNVKDKNITAIRKRSHSSAEYVLESVKKYDYENFICTILLQNNSRSCAFAIRGFNVEVARVAEQVSQEMIGSMRYKFWEDMIEKCFTGDLKIVPKHPVAVELFKALQNNKLSKRYLRNLVTSRKNYLNLKGFNNLEEMENYAEHTVSNVLYLVLEGCGVRNINADHAASHLGKAQGIVQQLRSIPFSRRINFLPVPQDILVKNSVSQEEVLRGKGSDRLNECIFQIACQAHQHLMKARNLKDNIPKEGRAALLPAVPVFIYLDRLQKVNYDVFHPSLNNRSWKLLPVLWYSNLRNTY</sequence>
<accession>A0AAV8W2R6</accession>
<evidence type="ECO:0000313" key="8">
    <source>
        <dbReference type="Proteomes" id="UP001159042"/>
    </source>
</evidence>
<evidence type="ECO:0000256" key="3">
    <source>
        <dbReference type="ARBA" id="ARBA00022946"/>
    </source>
</evidence>
<dbReference type="Pfam" id="PF00494">
    <property type="entry name" value="SQS_PSY"/>
    <property type="match status" value="1"/>
</dbReference>
<keyword evidence="8" id="KW-1185">Reference proteome</keyword>
<keyword evidence="2" id="KW-0999">Mitochondrion inner membrane</keyword>
<evidence type="ECO:0000313" key="7">
    <source>
        <dbReference type="EMBL" id="KAJ8920764.1"/>
    </source>
</evidence>
<comment type="subcellular location">
    <subcellularLocation>
        <location evidence="1">Mitochondrion inner membrane</location>
    </subcellularLocation>
</comment>
<dbReference type="GO" id="GO:0032981">
    <property type="term" value="P:mitochondrial respiratory chain complex I assembly"/>
    <property type="evidence" value="ECO:0007669"/>
    <property type="project" value="TreeGrafter"/>
</dbReference>